<feature type="chain" id="PRO_5045689482" description="Zinc-binding protein" evidence="2">
    <location>
        <begin position="24"/>
        <end position="222"/>
    </location>
</feature>
<feature type="signal peptide" evidence="2">
    <location>
        <begin position="1"/>
        <end position="23"/>
    </location>
</feature>
<dbReference type="Proteomes" id="UP001549366">
    <property type="component" value="Unassembled WGS sequence"/>
</dbReference>
<dbReference type="InterPro" id="IPR021253">
    <property type="entry name" value="ZrgA-like"/>
</dbReference>
<accession>A0ABV2SJW2</accession>
<dbReference type="RefSeq" id="WP_354008154.1">
    <property type="nucleotide sequence ID" value="NZ_JBEWTA010000001.1"/>
</dbReference>
<organism evidence="3 4">
    <name type="scientific">Endozoicomonas lisbonensis</name>
    <dbReference type="NCBI Taxonomy" id="3120522"/>
    <lineage>
        <taxon>Bacteria</taxon>
        <taxon>Pseudomonadati</taxon>
        <taxon>Pseudomonadota</taxon>
        <taxon>Gammaproteobacteria</taxon>
        <taxon>Oceanospirillales</taxon>
        <taxon>Endozoicomonadaceae</taxon>
        <taxon>Endozoicomonas</taxon>
    </lineage>
</organism>
<evidence type="ECO:0000313" key="4">
    <source>
        <dbReference type="Proteomes" id="UP001549366"/>
    </source>
</evidence>
<comment type="caution">
    <text evidence="3">The sequence shown here is derived from an EMBL/GenBank/DDBJ whole genome shotgun (WGS) entry which is preliminary data.</text>
</comment>
<evidence type="ECO:0000313" key="3">
    <source>
        <dbReference type="EMBL" id="MET4758045.1"/>
    </source>
</evidence>
<keyword evidence="4" id="KW-1185">Reference proteome</keyword>
<dbReference type="EMBL" id="JBEWTB010000002">
    <property type="protein sequence ID" value="MET4758045.1"/>
    <property type="molecule type" value="Genomic_DNA"/>
</dbReference>
<proteinExistence type="predicted"/>
<gene>
    <name evidence="3" type="ORF">V5J35_003237</name>
</gene>
<dbReference type="Pfam" id="PF10986">
    <property type="entry name" value="ZrgA"/>
    <property type="match status" value="1"/>
</dbReference>
<evidence type="ECO:0000256" key="2">
    <source>
        <dbReference type="SAM" id="SignalP"/>
    </source>
</evidence>
<protein>
    <recommendedName>
        <fullName evidence="5">Zinc-binding protein</fullName>
    </recommendedName>
</protein>
<keyword evidence="2" id="KW-0732">Signal</keyword>
<reference evidence="3 4" key="1">
    <citation type="submission" date="2024-06" db="EMBL/GenBank/DDBJ databases">
        <title>Genomic Encyclopedia of Type Strains, Phase V (KMG-V): Genome sequencing to study the core and pangenomes of soil and plant-associated prokaryotes.</title>
        <authorList>
            <person name="Whitman W."/>
        </authorList>
    </citation>
    <scope>NUCLEOTIDE SEQUENCE [LARGE SCALE GENOMIC DNA]</scope>
    <source>
        <strain evidence="3 4">NE40</strain>
    </source>
</reference>
<sequence length="222" mass="24738">MRTSIRMAAAAACTLAVSGAAMAHSHHHNDEVRHAGAHVHGEGELNFATEGSELHLELMMPAHDILGFESINTHAQKKQLNEALEKLESDTIWSLSVAAGCQLNHAHASPTKEIHVKDGHGHGHDKHDHDHGHSHDKHDHDHGHSHDKHDHDHEHHHDHDHDGHMDIAASYVYECKAVNQLNQLSTALFEAFPRSERIRVQGFTQSGQLSETMTPNQPQVRF</sequence>
<evidence type="ECO:0008006" key="5">
    <source>
        <dbReference type="Google" id="ProtNLM"/>
    </source>
</evidence>
<feature type="region of interest" description="Disordered" evidence="1">
    <location>
        <begin position="114"/>
        <end position="163"/>
    </location>
</feature>
<name>A0ABV2SJW2_9GAMM</name>
<evidence type="ECO:0000256" key="1">
    <source>
        <dbReference type="SAM" id="MobiDB-lite"/>
    </source>
</evidence>